<dbReference type="RefSeq" id="WP_093150945.1">
    <property type="nucleotide sequence ID" value="NZ_FNBW01000007.1"/>
</dbReference>
<name>A0A8G2BIF3_9PROT</name>
<dbReference type="Pfam" id="PF02882">
    <property type="entry name" value="THF_DHG_CYH_C"/>
    <property type="match status" value="1"/>
</dbReference>
<evidence type="ECO:0000256" key="4">
    <source>
        <dbReference type="ARBA" id="ARBA00022755"/>
    </source>
</evidence>
<evidence type="ECO:0000259" key="12">
    <source>
        <dbReference type="Pfam" id="PF00763"/>
    </source>
</evidence>
<dbReference type="Proteomes" id="UP000198615">
    <property type="component" value="Unassembled WGS sequence"/>
</dbReference>
<dbReference type="SUPFAM" id="SSF51735">
    <property type="entry name" value="NAD(P)-binding Rossmann-fold domains"/>
    <property type="match status" value="1"/>
</dbReference>
<dbReference type="EC" id="3.5.4.9" evidence="11"/>
<dbReference type="GO" id="GO:0006164">
    <property type="term" value="P:purine nucleotide biosynthetic process"/>
    <property type="evidence" value="ECO:0007669"/>
    <property type="project" value="UniProtKB-KW"/>
</dbReference>
<evidence type="ECO:0000256" key="5">
    <source>
        <dbReference type="ARBA" id="ARBA00022801"/>
    </source>
</evidence>
<keyword evidence="9 11" id="KW-0486">Methionine biosynthesis</keyword>
<reference evidence="14 15" key="1">
    <citation type="submission" date="2016-10" db="EMBL/GenBank/DDBJ databases">
        <authorList>
            <person name="Varghese N."/>
            <person name="Submissions S."/>
        </authorList>
    </citation>
    <scope>NUCLEOTIDE SEQUENCE [LARGE SCALE GENOMIC DNA]</scope>
    <source>
        <strain evidence="14 15">DSM 18839</strain>
    </source>
</reference>
<dbReference type="GO" id="GO:0000105">
    <property type="term" value="P:L-histidine biosynthetic process"/>
    <property type="evidence" value="ECO:0007669"/>
    <property type="project" value="UniProtKB-KW"/>
</dbReference>
<evidence type="ECO:0000256" key="8">
    <source>
        <dbReference type="ARBA" id="ARBA00023102"/>
    </source>
</evidence>
<dbReference type="SUPFAM" id="SSF53223">
    <property type="entry name" value="Aminoacid dehydrogenase-like, N-terminal domain"/>
    <property type="match status" value="1"/>
</dbReference>
<evidence type="ECO:0000256" key="2">
    <source>
        <dbReference type="ARBA" id="ARBA00022563"/>
    </source>
</evidence>
<keyword evidence="10 11" id="KW-0511">Multifunctional enzyme</keyword>
<dbReference type="EMBL" id="FNBW01000007">
    <property type="protein sequence ID" value="SDF88020.1"/>
    <property type="molecule type" value="Genomic_DNA"/>
</dbReference>
<dbReference type="UniPathway" id="UPA00193"/>
<keyword evidence="4 11" id="KW-0658">Purine biosynthesis</keyword>
<keyword evidence="6 11" id="KW-0521">NADP</keyword>
<proteinExistence type="inferred from homology"/>
<evidence type="ECO:0000256" key="6">
    <source>
        <dbReference type="ARBA" id="ARBA00022857"/>
    </source>
</evidence>
<dbReference type="InterPro" id="IPR020630">
    <property type="entry name" value="THF_DH/CycHdrlase_cat_dom"/>
</dbReference>
<dbReference type="InterPro" id="IPR036291">
    <property type="entry name" value="NAD(P)-bd_dom_sf"/>
</dbReference>
<comment type="catalytic activity">
    <reaction evidence="11">
        <text>(6R)-5,10-methenyltetrahydrofolate + H2O = (6R)-10-formyltetrahydrofolate + H(+)</text>
        <dbReference type="Rhea" id="RHEA:23700"/>
        <dbReference type="ChEBI" id="CHEBI:15377"/>
        <dbReference type="ChEBI" id="CHEBI:15378"/>
        <dbReference type="ChEBI" id="CHEBI:57455"/>
        <dbReference type="ChEBI" id="CHEBI:195366"/>
        <dbReference type="EC" id="3.5.4.9"/>
    </reaction>
</comment>
<dbReference type="InterPro" id="IPR046346">
    <property type="entry name" value="Aminoacid_DH-like_N_sf"/>
</dbReference>
<comment type="caution">
    <text evidence="11">Lacks conserved residue(s) required for the propagation of feature annotation.</text>
</comment>
<comment type="caution">
    <text evidence="14">The sequence shown here is derived from an EMBL/GenBank/DDBJ whole genome shotgun (WGS) entry which is preliminary data.</text>
</comment>
<protein>
    <recommendedName>
        <fullName evidence="11">Bifunctional protein FolD</fullName>
    </recommendedName>
    <domain>
        <recommendedName>
            <fullName evidence="11">Methylenetetrahydrofolate dehydrogenase</fullName>
            <ecNumber evidence="11">1.5.1.5</ecNumber>
        </recommendedName>
    </domain>
    <domain>
        <recommendedName>
            <fullName evidence="11">Methenyltetrahydrofolate cyclohydrolase</fullName>
            <ecNumber evidence="11">3.5.4.9</ecNumber>
        </recommendedName>
    </domain>
</protein>
<dbReference type="GO" id="GO:0004488">
    <property type="term" value="F:methylenetetrahydrofolate dehydrogenase (NADP+) activity"/>
    <property type="evidence" value="ECO:0007669"/>
    <property type="project" value="UniProtKB-UniRule"/>
</dbReference>
<comment type="function">
    <text evidence="11">Catalyzes the oxidation of 5,10-methylenetetrahydrofolate to 5,10-methenyltetrahydrofolate and then the hydrolysis of 5,10-methenyltetrahydrofolate to 10-formyltetrahydrofolate.</text>
</comment>
<dbReference type="HAMAP" id="MF_01576">
    <property type="entry name" value="THF_DHG_CYH"/>
    <property type="match status" value="1"/>
</dbReference>
<evidence type="ECO:0000256" key="3">
    <source>
        <dbReference type="ARBA" id="ARBA00022605"/>
    </source>
</evidence>
<keyword evidence="7 11" id="KW-0560">Oxidoreductase</keyword>
<evidence type="ECO:0000256" key="9">
    <source>
        <dbReference type="ARBA" id="ARBA00023167"/>
    </source>
</evidence>
<keyword evidence="2 11" id="KW-0554">One-carbon metabolism</keyword>
<feature type="binding site" evidence="11">
    <location>
        <position position="229"/>
    </location>
    <ligand>
        <name>NADP(+)</name>
        <dbReference type="ChEBI" id="CHEBI:58349"/>
    </ligand>
</feature>
<dbReference type="Pfam" id="PF00763">
    <property type="entry name" value="THF_DHG_CYH"/>
    <property type="match status" value="1"/>
</dbReference>
<dbReference type="EC" id="1.5.1.5" evidence="11"/>
<gene>
    <name evidence="11" type="primary">folD</name>
    <name evidence="14" type="ORF">SAMN05660686_02665</name>
</gene>
<evidence type="ECO:0000256" key="7">
    <source>
        <dbReference type="ARBA" id="ARBA00023002"/>
    </source>
</evidence>
<dbReference type="InterPro" id="IPR000672">
    <property type="entry name" value="THF_DH/CycHdrlase"/>
</dbReference>
<sequence length="280" mass="29215">MKIEAKDIVDAIKAEVTAGVEAHKARGVEPTIRVIVATDDAAVLSYVRSKVKQAGNLGIAMEVVEFGPDKDQAAFEALIRASNDDASIHGVMIELPVRDGLDHDRVLSILDPKKDVDGLTTLNQGLIQQGREAEAICPATPQACIRLAETVGGLSGERVAVVGRGPTVGKPLAAMLINRSATVTVAHSRTTDLAATIAPCRFVFAATGRPGLLNAGNVTADHVILDAGIAYKDDKLVGDFDAEAAEGVAAYTPVPGGVGRVTSAIIFANLLKCMRLQGHP</sequence>
<dbReference type="Gene3D" id="3.40.50.10860">
    <property type="entry name" value="Leucine Dehydrogenase, chain A, domain 1"/>
    <property type="match status" value="1"/>
</dbReference>
<dbReference type="PANTHER" id="PTHR48099">
    <property type="entry name" value="C-1-TETRAHYDROFOLATE SYNTHASE, CYTOPLASMIC-RELATED"/>
    <property type="match status" value="1"/>
</dbReference>
<feature type="domain" description="Tetrahydrofolate dehydrogenase/cyclohydrolase NAD(P)-binding" evidence="13">
    <location>
        <begin position="138"/>
        <end position="275"/>
    </location>
</feature>
<dbReference type="OrthoDB" id="9803580at2"/>
<comment type="pathway">
    <text evidence="1 11">One-carbon metabolism; tetrahydrofolate interconversion.</text>
</comment>
<feature type="domain" description="Tetrahydrofolate dehydrogenase/cyclohydrolase catalytic" evidence="12">
    <location>
        <begin position="3"/>
        <end position="117"/>
    </location>
</feature>
<organism evidence="14 15">
    <name type="scientific">Thalassobaculum litoreum DSM 18839</name>
    <dbReference type="NCBI Taxonomy" id="1123362"/>
    <lineage>
        <taxon>Bacteria</taxon>
        <taxon>Pseudomonadati</taxon>
        <taxon>Pseudomonadota</taxon>
        <taxon>Alphaproteobacteria</taxon>
        <taxon>Rhodospirillales</taxon>
        <taxon>Thalassobaculaceae</taxon>
        <taxon>Thalassobaculum</taxon>
    </lineage>
</organism>
<dbReference type="GO" id="GO:0004477">
    <property type="term" value="F:methenyltetrahydrofolate cyclohydrolase activity"/>
    <property type="evidence" value="ECO:0007669"/>
    <property type="project" value="UniProtKB-UniRule"/>
</dbReference>
<evidence type="ECO:0000313" key="15">
    <source>
        <dbReference type="Proteomes" id="UP000198615"/>
    </source>
</evidence>
<evidence type="ECO:0000313" key="14">
    <source>
        <dbReference type="EMBL" id="SDF88020.1"/>
    </source>
</evidence>
<dbReference type="PRINTS" id="PR00085">
    <property type="entry name" value="THFDHDRGNASE"/>
</dbReference>
<dbReference type="InterPro" id="IPR020631">
    <property type="entry name" value="THF_DH/CycHdrlase_NAD-bd_dom"/>
</dbReference>
<evidence type="ECO:0000256" key="11">
    <source>
        <dbReference type="HAMAP-Rule" id="MF_01576"/>
    </source>
</evidence>
<keyword evidence="3 11" id="KW-0028">Amino-acid biosynthesis</keyword>
<evidence type="ECO:0000256" key="1">
    <source>
        <dbReference type="ARBA" id="ARBA00004777"/>
    </source>
</evidence>
<accession>A0A8G2BIF3</accession>
<dbReference type="GO" id="GO:0005829">
    <property type="term" value="C:cytosol"/>
    <property type="evidence" value="ECO:0007669"/>
    <property type="project" value="TreeGrafter"/>
</dbReference>
<evidence type="ECO:0000256" key="10">
    <source>
        <dbReference type="ARBA" id="ARBA00023268"/>
    </source>
</evidence>
<dbReference type="Gene3D" id="3.40.50.720">
    <property type="entry name" value="NAD(P)-binding Rossmann-like Domain"/>
    <property type="match status" value="1"/>
</dbReference>
<keyword evidence="15" id="KW-1185">Reference proteome</keyword>
<dbReference type="AlphaFoldDB" id="A0A8G2BIF3"/>
<comment type="similarity">
    <text evidence="11">Belongs to the tetrahydrofolate dehydrogenase/cyclohydrolase family.</text>
</comment>
<dbReference type="PANTHER" id="PTHR48099:SF5">
    <property type="entry name" value="C-1-TETRAHYDROFOLATE SYNTHASE, CYTOPLASMIC"/>
    <property type="match status" value="1"/>
</dbReference>
<keyword evidence="5 11" id="KW-0378">Hydrolase</keyword>
<comment type="subunit">
    <text evidence="11">Homodimer.</text>
</comment>
<keyword evidence="8 11" id="KW-0368">Histidine biosynthesis</keyword>
<evidence type="ECO:0000259" key="13">
    <source>
        <dbReference type="Pfam" id="PF02882"/>
    </source>
</evidence>
<dbReference type="GO" id="GO:0035999">
    <property type="term" value="P:tetrahydrofolate interconversion"/>
    <property type="evidence" value="ECO:0007669"/>
    <property type="project" value="UniProtKB-UniRule"/>
</dbReference>
<comment type="catalytic activity">
    <reaction evidence="11">
        <text>(6R)-5,10-methylene-5,6,7,8-tetrahydrofolate + NADP(+) = (6R)-5,10-methenyltetrahydrofolate + NADPH</text>
        <dbReference type="Rhea" id="RHEA:22812"/>
        <dbReference type="ChEBI" id="CHEBI:15636"/>
        <dbReference type="ChEBI" id="CHEBI:57455"/>
        <dbReference type="ChEBI" id="CHEBI:57783"/>
        <dbReference type="ChEBI" id="CHEBI:58349"/>
        <dbReference type="EC" id="1.5.1.5"/>
    </reaction>
</comment>
<feature type="binding site" evidence="11">
    <location>
        <begin position="163"/>
        <end position="165"/>
    </location>
    <ligand>
        <name>NADP(+)</name>
        <dbReference type="ChEBI" id="CHEBI:58349"/>
    </ligand>
</feature>
<dbReference type="GO" id="GO:0009086">
    <property type="term" value="P:methionine biosynthetic process"/>
    <property type="evidence" value="ECO:0007669"/>
    <property type="project" value="UniProtKB-KW"/>
</dbReference>